<name>A0A4D6K933_9EURY</name>
<dbReference type="InterPro" id="IPR008927">
    <property type="entry name" value="6-PGluconate_DH-like_C_sf"/>
</dbReference>
<reference evidence="10 11" key="2">
    <citation type="submission" date="2019-04" db="EMBL/GenBank/DDBJ databases">
        <authorList>
            <person name="Yang S."/>
            <person name="Wei W."/>
        </authorList>
    </citation>
    <scope>NUCLEOTIDE SEQUENCE [LARGE SCALE GENOMIC DNA]</scope>
    <source>
        <strain evidence="11">ZP60</strain>
    </source>
</reference>
<dbReference type="SUPFAM" id="SSF48179">
    <property type="entry name" value="6-phosphogluconate dehydrogenase C-terminal domain-like"/>
    <property type="match status" value="1"/>
</dbReference>
<dbReference type="PANTHER" id="PTHR43491">
    <property type="entry name" value="UDP-N-ACETYL-D-MANNOSAMINE DEHYDROGENASE"/>
    <property type="match status" value="1"/>
</dbReference>
<dbReference type="AlphaFoldDB" id="A0A4D6K933"/>
<dbReference type="InterPro" id="IPR014026">
    <property type="entry name" value="UDP-Glc/GDP-Man_DH_dimer"/>
</dbReference>
<dbReference type="SUPFAM" id="SSF52413">
    <property type="entry name" value="UDP-glucose/GDP-mannose dehydrogenase C-terminal domain"/>
    <property type="match status" value="1"/>
</dbReference>
<dbReference type="NCBIfam" id="TIGR03026">
    <property type="entry name" value="NDP-sugDHase"/>
    <property type="match status" value="1"/>
</dbReference>
<dbReference type="GO" id="GO:0051287">
    <property type="term" value="F:NAD binding"/>
    <property type="evidence" value="ECO:0007669"/>
    <property type="project" value="InterPro"/>
</dbReference>
<comment type="similarity">
    <text evidence="1 8">Belongs to the UDP-glucose/GDP-mannose dehydrogenase family.</text>
</comment>
<dbReference type="InterPro" id="IPR036220">
    <property type="entry name" value="UDP-Glc/GDP-Man_DH_C_sf"/>
</dbReference>
<dbReference type="Pfam" id="PF03721">
    <property type="entry name" value="UDPG_MGDP_dh_N"/>
    <property type="match status" value="1"/>
</dbReference>
<evidence type="ECO:0000256" key="4">
    <source>
        <dbReference type="ARBA" id="ARBA00023002"/>
    </source>
</evidence>
<dbReference type="Pfam" id="PF00984">
    <property type="entry name" value="UDPG_MGDP_dh"/>
    <property type="match status" value="1"/>
</dbReference>
<dbReference type="GeneID" id="42178015"/>
<accession>A0A4D6K933</accession>
<protein>
    <recommendedName>
        <fullName evidence="3">UDP-N-acetyl-D-mannosamine dehydrogenase</fullName>
        <ecNumber evidence="2">1.1.1.336</ecNumber>
    </recommendedName>
    <alternativeName>
        <fullName evidence="6">UDP-ManNAc 6-dehydrogenase</fullName>
    </alternativeName>
</protein>
<dbReference type="GO" id="GO:0089714">
    <property type="term" value="F:UDP-N-acetyl-D-mannosamine dehydrogenase activity"/>
    <property type="evidence" value="ECO:0007669"/>
    <property type="project" value="UniProtKB-EC"/>
</dbReference>
<reference evidence="10 11" key="1">
    <citation type="submission" date="2019-04" db="EMBL/GenBank/DDBJ databases">
        <title>Complete genome sequence of Arthrobacter sp. ZXY-2 associated with effective atrazine degradation and salt adaptation.</title>
        <authorList>
            <person name="Zhao X."/>
        </authorList>
    </citation>
    <scope>NUCLEOTIDE SEQUENCE [LARGE SCALE GENOMIC DNA]</scope>
    <source>
        <strain evidence="11">ZP60</strain>
    </source>
</reference>
<dbReference type="OMA" id="IDPWFIV"/>
<keyword evidence="5" id="KW-0520">NAD</keyword>
<dbReference type="InterPro" id="IPR017476">
    <property type="entry name" value="UDP-Glc/GDP-Man"/>
</dbReference>
<comment type="catalytic activity">
    <reaction evidence="7">
        <text>UDP-N-acetyl-alpha-D-mannosamine + 2 NAD(+) + H2O = UDP-N-acetyl-alpha-D-mannosaminouronate + 2 NADH + 3 H(+)</text>
        <dbReference type="Rhea" id="RHEA:25780"/>
        <dbReference type="ChEBI" id="CHEBI:15377"/>
        <dbReference type="ChEBI" id="CHEBI:15378"/>
        <dbReference type="ChEBI" id="CHEBI:57540"/>
        <dbReference type="ChEBI" id="CHEBI:57945"/>
        <dbReference type="ChEBI" id="CHEBI:68623"/>
        <dbReference type="ChEBI" id="CHEBI:70731"/>
        <dbReference type="EC" id="1.1.1.336"/>
    </reaction>
</comment>
<evidence type="ECO:0000256" key="5">
    <source>
        <dbReference type="ARBA" id="ARBA00023027"/>
    </source>
</evidence>
<evidence type="ECO:0000256" key="6">
    <source>
        <dbReference type="ARBA" id="ARBA00030172"/>
    </source>
</evidence>
<dbReference type="Gene3D" id="3.40.50.720">
    <property type="entry name" value="NAD(P)-binding Rossmann-like Domain"/>
    <property type="match status" value="2"/>
</dbReference>
<dbReference type="EC" id="1.1.1.336" evidence="2"/>
<dbReference type="Pfam" id="PF03720">
    <property type="entry name" value="UDPG_MGDP_dh_C"/>
    <property type="match status" value="2"/>
</dbReference>
<evidence type="ECO:0000256" key="8">
    <source>
        <dbReference type="PIRNR" id="PIRNR000124"/>
    </source>
</evidence>
<dbReference type="RefSeq" id="WP_012807618.1">
    <property type="nucleotide sequence ID" value="NZ_CP039375.1"/>
</dbReference>
<sequence length="431" mass="46122">MSSVCVHGLGYIGLPTAAMLANYGHTVIGYDVDEELVNDLQAGQITFDEPGLQAFVTEALESGNLEVSDEVGPAKYHIIAVPTPFDEEAKVADISYIEAAGEAITPHLRPGDSVILESTVPPGTTVNTLQPVLEESGLAAGNDFALIHCPETVLPGNIITELRENDRIIGGVNGVSTEAAVRLYESFVEGDIHTTANATTAEFVKLIQNTYRDTNIALANELAQLARDYDIDSREAIHLANQHPRVEIHQPGPGVGGHCLPIDPWFLGQNSDNLDLISTAREINDGMVDYIVDLVGSTLGTLAGKQIAILGVAYKGNVDDIRNSPGLEIARQLQSLPSDTATPISADGGQEAGIQIKLHDPHVQDQTLDLDSLADATDDADAVIIATDHEEYTEIDPPKLKSRMGSKLVVDTKAILEQSTWEDAGFTVIRI</sequence>
<evidence type="ECO:0000313" key="11">
    <source>
        <dbReference type="Proteomes" id="UP000297053"/>
    </source>
</evidence>
<dbReference type="Proteomes" id="UP000297053">
    <property type="component" value="Chromosome"/>
</dbReference>
<dbReference type="EMBL" id="CP039375">
    <property type="protein sequence ID" value="QCD64788.1"/>
    <property type="molecule type" value="Genomic_DNA"/>
</dbReference>
<organism evidence="10 11">
    <name type="scientific">Halomicrobium mukohataei</name>
    <dbReference type="NCBI Taxonomy" id="57705"/>
    <lineage>
        <taxon>Archaea</taxon>
        <taxon>Methanobacteriati</taxon>
        <taxon>Methanobacteriota</taxon>
        <taxon>Stenosarchaea group</taxon>
        <taxon>Halobacteria</taxon>
        <taxon>Halobacteriales</taxon>
        <taxon>Haloarculaceae</taxon>
        <taxon>Halomicrobium</taxon>
    </lineage>
</organism>
<dbReference type="PANTHER" id="PTHR43491:SF2">
    <property type="entry name" value="UDP-N-ACETYL-D-MANNOSAMINE DEHYDROGENASE"/>
    <property type="match status" value="1"/>
</dbReference>
<gene>
    <name evidence="10" type="ORF">E5139_03720</name>
</gene>
<dbReference type="SUPFAM" id="SSF51735">
    <property type="entry name" value="NAD(P)-binding Rossmann-fold domains"/>
    <property type="match status" value="1"/>
</dbReference>
<evidence type="ECO:0000313" key="10">
    <source>
        <dbReference type="EMBL" id="QCD64788.1"/>
    </source>
</evidence>
<feature type="domain" description="UDP-glucose/GDP-mannose dehydrogenase C-terminal" evidence="9">
    <location>
        <begin position="308"/>
        <end position="418"/>
    </location>
</feature>
<evidence type="ECO:0000256" key="3">
    <source>
        <dbReference type="ARBA" id="ARBA00016796"/>
    </source>
</evidence>
<dbReference type="InterPro" id="IPR036291">
    <property type="entry name" value="NAD(P)-bd_dom_sf"/>
</dbReference>
<dbReference type="InterPro" id="IPR028359">
    <property type="entry name" value="UDP_ManNAc/GlcNAc_DH"/>
</dbReference>
<evidence type="ECO:0000256" key="1">
    <source>
        <dbReference type="ARBA" id="ARBA00006601"/>
    </source>
</evidence>
<dbReference type="GO" id="GO:0000271">
    <property type="term" value="P:polysaccharide biosynthetic process"/>
    <property type="evidence" value="ECO:0007669"/>
    <property type="project" value="InterPro"/>
</dbReference>
<evidence type="ECO:0000259" key="9">
    <source>
        <dbReference type="SMART" id="SM00984"/>
    </source>
</evidence>
<dbReference type="InterPro" id="IPR014027">
    <property type="entry name" value="UDP-Glc/GDP-Man_DH_C"/>
</dbReference>
<evidence type="ECO:0000256" key="2">
    <source>
        <dbReference type="ARBA" id="ARBA00012935"/>
    </source>
</evidence>
<dbReference type="InterPro" id="IPR001732">
    <property type="entry name" value="UDP-Glc/GDP-Man_DH_N"/>
</dbReference>
<proteinExistence type="inferred from homology"/>
<evidence type="ECO:0000256" key="7">
    <source>
        <dbReference type="ARBA" id="ARBA00049130"/>
    </source>
</evidence>
<dbReference type="PIRSF" id="PIRSF500136">
    <property type="entry name" value="UDP_ManNAc_DH"/>
    <property type="match status" value="1"/>
</dbReference>
<dbReference type="GO" id="GO:0016628">
    <property type="term" value="F:oxidoreductase activity, acting on the CH-CH group of donors, NAD or NADP as acceptor"/>
    <property type="evidence" value="ECO:0007669"/>
    <property type="project" value="InterPro"/>
</dbReference>
<dbReference type="PIRSF" id="PIRSF000124">
    <property type="entry name" value="UDPglc_GDPman_dh"/>
    <property type="match status" value="1"/>
</dbReference>
<keyword evidence="4" id="KW-0560">Oxidoreductase</keyword>
<dbReference type="SMART" id="SM00984">
    <property type="entry name" value="UDPG_MGDP_dh_C"/>
    <property type="match status" value="1"/>
</dbReference>
<dbReference type="KEGG" id="halz:E5139_03720"/>